<dbReference type="PATRIC" id="fig|1048834.4.peg.2552"/>
<name>F8IIR3_ALIAT</name>
<dbReference type="STRING" id="1048834.TC41_2693"/>
<evidence type="ECO:0000313" key="2">
    <source>
        <dbReference type="Proteomes" id="UP000000292"/>
    </source>
</evidence>
<sequence length="42" mass="4547">MREPVILVGAAPNGLFYQQTVTLKPGHTVVLQAGSYAKTFRS</sequence>
<proteinExistence type="predicted"/>
<dbReference type="AlphaFoldDB" id="F8IIR3"/>
<dbReference type="RefSeq" id="WP_014465417.1">
    <property type="nucleotide sequence ID" value="NC_017167.1"/>
</dbReference>
<dbReference type="KEGG" id="aad:TC41_2693"/>
<dbReference type="EMBL" id="CP002902">
    <property type="protein sequence ID" value="AEJ44587.1"/>
    <property type="molecule type" value="Genomic_DNA"/>
</dbReference>
<protein>
    <submittedName>
        <fullName evidence="1">Uncharacterized protein</fullName>
    </submittedName>
</protein>
<organism evidence="1 2">
    <name type="scientific">Alicyclobacillus acidocaldarius (strain Tc-4-1)</name>
    <name type="common">Bacillus acidocaldarius</name>
    <dbReference type="NCBI Taxonomy" id="1048834"/>
    <lineage>
        <taxon>Bacteria</taxon>
        <taxon>Bacillati</taxon>
        <taxon>Bacillota</taxon>
        <taxon>Bacilli</taxon>
        <taxon>Bacillales</taxon>
        <taxon>Alicyclobacillaceae</taxon>
        <taxon>Alicyclobacillus</taxon>
    </lineage>
</organism>
<gene>
    <name evidence="1" type="ordered locus">TC41_2693</name>
</gene>
<accession>F8IIR3</accession>
<reference evidence="2" key="2">
    <citation type="submission" date="2011-06" db="EMBL/GenBank/DDBJ databases">
        <title>The complete genome sequence of Alicyclobacillus acidocaldarius sp. Tc-4-1.</title>
        <authorList>
            <person name="Chen Y."/>
            <person name="He Y."/>
            <person name="Dong Z."/>
            <person name="Hu S."/>
        </authorList>
    </citation>
    <scope>NUCLEOTIDE SEQUENCE [LARGE SCALE GENOMIC DNA]</scope>
    <source>
        <strain evidence="2">Tc-4-1</strain>
    </source>
</reference>
<dbReference type="Proteomes" id="UP000000292">
    <property type="component" value="Chromosome"/>
</dbReference>
<evidence type="ECO:0000313" key="1">
    <source>
        <dbReference type="EMBL" id="AEJ44587.1"/>
    </source>
</evidence>
<dbReference type="HOGENOM" id="CLU_3246237_0_0_9"/>
<reference evidence="1 2" key="1">
    <citation type="journal article" date="2011" name="J. Bacteriol.">
        <title>Complete Genome Sequence of Alicyclobacillus acidocaldarius Strain Tc-4-1.</title>
        <authorList>
            <person name="Chen Y."/>
            <person name="He Y."/>
            <person name="Zhang B."/>
            <person name="Yang J."/>
            <person name="Li W."/>
            <person name="Dong Z."/>
            <person name="Hu S."/>
        </authorList>
    </citation>
    <scope>NUCLEOTIDE SEQUENCE [LARGE SCALE GENOMIC DNA]</scope>
    <source>
        <strain evidence="1 2">Tc-4-1</strain>
    </source>
</reference>